<protein>
    <submittedName>
        <fullName evidence="2">Uncharacterized protein</fullName>
    </submittedName>
</protein>
<comment type="caution">
    <text evidence="2">The sequence shown here is derived from an EMBL/GenBank/DDBJ whole genome shotgun (WGS) entry which is preliminary data.</text>
</comment>
<evidence type="ECO:0000313" key="2">
    <source>
        <dbReference type="EMBL" id="THH19643.1"/>
    </source>
</evidence>
<organism evidence="2 3">
    <name type="scientific">Bondarzewia mesenterica</name>
    <dbReference type="NCBI Taxonomy" id="1095465"/>
    <lineage>
        <taxon>Eukaryota</taxon>
        <taxon>Fungi</taxon>
        <taxon>Dikarya</taxon>
        <taxon>Basidiomycota</taxon>
        <taxon>Agaricomycotina</taxon>
        <taxon>Agaricomycetes</taxon>
        <taxon>Russulales</taxon>
        <taxon>Bondarzewiaceae</taxon>
        <taxon>Bondarzewia</taxon>
    </lineage>
</organism>
<proteinExistence type="predicted"/>
<name>A0A4V3XG18_9AGAM</name>
<gene>
    <name evidence="2" type="ORF">EW146_g1575</name>
</gene>
<sequence length="311" mass="34863">MFHCHSARSVPHHRTHISQDIRGLWAQFEAWVAHERDVAGKTVRTTLDSAKSGRSALRTTLIAANEARVTFPDISEVSTRRDHACEMEWIRQMRDSELGMEAVVDGWRRAAQTTLTLSGARDLEQYPRLSMNTPQQIKETSSPAVRRPVKRKPVPALDPYLIDAVKESAQAHAKSSGDILSNLSCSLSVMPCPERIQSGTDAASVSEHDELPPRAESVQDHRRDTRTESTFYSARSSLSGDEVMAGISMNLGRDDLELIGQEFCGRWGWTAEDVLRMSQQPNLRREKHDRAKRPVVVQGYKEQSGKLCMSS</sequence>
<accession>A0A4V3XG18</accession>
<evidence type="ECO:0000313" key="3">
    <source>
        <dbReference type="Proteomes" id="UP000310158"/>
    </source>
</evidence>
<feature type="compositionally biased region" description="Basic and acidic residues" evidence="1">
    <location>
        <begin position="206"/>
        <end position="227"/>
    </location>
</feature>
<feature type="region of interest" description="Disordered" evidence="1">
    <location>
        <begin position="197"/>
        <end position="233"/>
    </location>
</feature>
<reference evidence="2 3" key="1">
    <citation type="submission" date="2019-02" db="EMBL/GenBank/DDBJ databases">
        <title>Genome sequencing of the rare red list fungi Bondarzewia mesenterica.</title>
        <authorList>
            <person name="Buettner E."/>
            <person name="Kellner H."/>
        </authorList>
    </citation>
    <scope>NUCLEOTIDE SEQUENCE [LARGE SCALE GENOMIC DNA]</scope>
    <source>
        <strain evidence="2 3">DSM 108281</strain>
    </source>
</reference>
<evidence type="ECO:0000256" key="1">
    <source>
        <dbReference type="SAM" id="MobiDB-lite"/>
    </source>
</evidence>
<dbReference type="Proteomes" id="UP000310158">
    <property type="component" value="Unassembled WGS sequence"/>
</dbReference>
<dbReference type="EMBL" id="SGPL01000039">
    <property type="protein sequence ID" value="THH19643.1"/>
    <property type="molecule type" value="Genomic_DNA"/>
</dbReference>
<dbReference type="AlphaFoldDB" id="A0A4V3XG18"/>
<keyword evidence="3" id="KW-1185">Reference proteome</keyword>